<keyword evidence="3" id="KW-0175">Coiled coil</keyword>
<keyword evidence="6" id="KW-1185">Reference proteome</keyword>
<feature type="coiled-coil region" evidence="3">
    <location>
        <begin position="58"/>
        <end position="89"/>
    </location>
</feature>
<evidence type="ECO:0000256" key="1">
    <source>
        <dbReference type="ARBA" id="ARBA00009947"/>
    </source>
</evidence>
<evidence type="ECO:0000256" key="4">
    <source>
        <dbReference type="SAM" id="MobiDB-lite"/>
    </source>
</evidence>
<dbReference type="AlphaFoldDB" id="A0A6A5BQ79"/>
<feature type="region of interest" description="Disordered" evidence="4">
    <location>
        <begin position="1"/>
        <end position="33"/>
    </location>
</feature>
<evidence type="ECO:0008006" key="7">
    <source>
        <dbReference type="Google" id="ProtNLM"/>
    </source>
</evidence>
<dbReference type="OrthoDB" id="27325at2759"/>
<dbReference type="InterPro" id="IPR037231">
    <property type="entry name" value="NAP-like_sf"/>
</dbReference>
<reference evidence="5 6" key="1">
    <citation type="journal article" date="2019" name="Sci. Rep.">
        <title>Nanopore sequencing improves the draft genome of the human pathogenic amoeba Naegleria fowleri.</title>
        <authorList>
            <person name="Liechti N."/>
            <person name="Schurch N."/>
            <person name="Bruggmann R."/>
            <person name="Wittwer M."/>
        </authorList>
    </citation>
    <scope>NUCLEOTIDE SEQUENCE [LARGE SCALE GENOMIC DNA]</scope>
    <source>
        <strain evidence="5 6">ATCC 30894</strain>
    </source>
</reference>
<dbReference type="GO" id="GO:0006334">
    <property type="term" value="P:nucleosome assembly"/>
    <property type="evidence" value="ECO:0007669"/>
    <property type="project" value="InterPro"/>
</dbReference>
<dbReference type="EMBL" id="VFQX01000044">
    <property type="protein sequence ID" value="KAF0975585.1"/>
    <property type="molecule type" value="Genomic_DNA"/>
</dbReference>
<dbReference type="SUPFAM" id="SSF143113">
    <property type="entry name" value="NAP-like"/>
    <property type="match status" value="1"/>
</dbReference>
<dbReference type="Proteomes" id="UP000444721">
    <property type="component" value="Unassembled WGS sequence"/>
</dbReference>
<feature type="coiled-coil region" evidence="3">
    <location>
        <begin position="283"/>
        <end position="310"/>
    </location>
</feature>
<evidence type="ECO:0000313" key="6">
    <source>
        <dbReference type="Proteomes" id="UP000444721"/>
    </source>
</evidence>
<dbReference type="OMA" id="YSGDFMY"/>
<dbReference type="InterPro" id="IPR002164">
    <property type="entry name" value="NAP_family"/>
</dbReference>
<dbReference type="VEuPathDB" id="AmoebaDB:NF0023800"/>
<dbReference type="VEuPathDB" id="AmoebaDB:NfTy_067280"/>
<comment type="similarity">
    <text evidence="1 2">Belongs to the nucleosome assembly protein (NAP) family.</text>
</comment>
<dbReference type="PANTHER" id="PTHR11875">
    <property type="entry name" value="TESTIS-SPECIFIC Y-ENCODED PROTEIN"/>
    <property type="match status" value="1"/>
</dbReference>
<dbReference type="GO" id="GO:0005634">
    <property type="term" value="C:nucleus"/>
    <property type="evidence" value="ECO:0007669"/>
    <property type="project" value="InterPro"/>
</dbReference>
<evidence type="ECO:0000256" key="2">
    <source>
        <dbReference type="RuleBase" id="RU003876"/>
    </source>
</evidence>
<organism evidence="5 6">
    <name type="scientific">Naegleria fowleri</name>
    <name type="common">Brain eating amoeba</name>
    <dbReference type="NCBI Taxonomy" id="5763"/>
    <lineage>
        <taxon>Eukaryota</taxon>
        <taxon>Discoba</taxon>
        <taxon>Heterolobosea</taxon>
        <taxon>Tetramitia</taxon>
        <taxon>Eutetramitia</taxon>
        <taxon>Vahlkampfiidae</taxon>
        <taxon>Naegleria</taxon>
    </lineage>
</organism>
<protein>
    <recommendedName>
        <fullName evidence="7">Nucleosome assembly protein</fullName>
    </recommendedName>
</protein>
<sequence length="369" mass="43068">MPAQKFNFNFAPAEEEDYDEEGEVEEEMIGHPMLMRKATEEELKKIEEKELANYPSKTQKVIGVLKNLQQEYTNLEDEFEKEYQKLREKYNALQAPILVRRNEIVTGEKDATEEELSKVTLPEVTTEKAEDLKGIPDFWYKVLIHSEIRSEWIQEEDLEALKYLKNIVIEEFGAKPKEAAATTEEKKPEEEEEEIDFKSNPGFKIIFQFNENPFFSNESLVKTYYYEDADSEDIAASEGTEIQWKEDKDLTVKITTKKQKHKSGTRTRTIQVKEPKDSFFNFFKNLEEEVQKEENEENMMLQELLENEAEFGDLFKDRIIPNAVKYFLNTALPEEGDFSTIPEVTDMITAQVNAAQEGTEPPKQECKQQ</sequence>
<accession>A0A6A5BQ79</accession>
<evidence type="ECO:0000313" key="5">
    <source>
        <dbReference type="EMBL" id="KAF0975585.1"/>
    </source>
</evidence>
<dbReference type="RefSeq" id="XP_044560298.1">
    <property type="nucleotide sequence ID" value="XM_044709118.1"/>
</dbReference>
<feature type="compositionally biased region" description="Acidic residues" evidence="4">
    <location>
        <begin position="13"/>
        <end position="27"/>
    </location>
</feature>
<dbReference type="Pfam" id="PF00956">
    <property type="entry name" value="NAP"/>
    <property type="match status" value="1"/>
</dbReference>
<dbReference type="VEuPathDB" id="AmoebaDB:FDP41_005579"/>
<name>A0A6A5BQ79_NAEFO</name>
<gene>
    <name evidence="5" type="ORF">FDP41_005579</name>
</gene>
<evidence type="ECO:0000256" key="3">
    <source>
        <dbReference type="SAM" id="Coils"/>
    </source>
</evidence>
<dbReference type="Gene3D" id="1.20.5.1500">
    <property type="match status" value="1"/>
</dbReference>
<dbReference type="Gene3D" id="3.30.1120.90">
    <property type="entry name" value="Nucleosome assembly protein"/>
    <property type="match status" value="1"/>
</dbReference>
<comment type="caution">
    <text evidence="5">The sequence shown here is derived from an EMBL/GenBank/DDBJ whole genome shotgun (WGS) entry which is preliminary data.</text>
</comment>
<dbReference type="GeneID" id="68112797"/>
<proteinExistence type="inferred from homology"/>